<dbReference type="GO" id="GO:0032981">
    <property type="term" value="P:mitochondrial respiratory chain complex I assembly"/>
    <property type="evidence" value="ECO:0007669"/>
    <property type="project" value="TreeGrafter"/>
</dbReference>
<keyword evidence="8" id="KW-1185">Reference proteome</keyword>
<evidence type="ECO:0000256" key="5">
    <source>
        <dbReference type="ARBA" id="ARBA00042549"/>
    </source>
</evidence>
<dbReference type="OrthoDB" id="16816at2759"/>
<dbReference type="GO" id="GO:0032259">
    <property type="term" value="P:methylation"/>
    <property type="evidence" value="ECO:0007669"/>
    <property type="project" value="UniProtKB-KW"/>
</dbReference>
<dbReference type="InterPro" id="IPR013216">
    <property type="entry name" value="Methyltransf_11"/>
</dbReference>
<feature type="domain" description="Methyltransferase type 11" evidence="6">
    <location>
        <begin position="51"/>
        <end position="142"/>
    </location>
</feature>
<dbReference type="Pfam" id="PF08241">
    <property type="entry name" value="Methyltransf_11"/>
    <property type="match status" value="1"/>
</dbReference>
<organism evidence="9">
    <name type="scientific">Echinostoma caproni</name>
    <dbReference type="NCBI Taxonomy" id="27848"/>
    <lineage>
        <taxon>Eukaryota</taxon>
        <taxon>Metazoa</taxon>
        <taxon>Spiralia</taxon>
        <taxon>Lophotrochozoa</taxon>
        <taxon>Platyhelminthes</taxon>
        <taxon>Trematoda</taxon>
        <taxon>Digenea</taxon>
        <taxon>Plagiorchiida</taxon>
        <taxon>Echinostomata</taxon>
        <taxon>Echinostomatoidea</taxon>
        <taxon>Echinostomatidae</taxon>
        <taxon>Echinostoma</taxon>
    </lineage>
</organism>
<dbReference type="PANTHER" id="PTHR13090">
    <property type="entry name" value="ARGININE-HYDROXYLASE NDUFAF5, MITOCHONDRIAL"/>
    <property type="match status" value="1"/>
</dbReference>
<evidence type="ECO:0000256" key="3">
    <source>
        <dbReference type="ARBA" id="ARBA00040937"/>
    </source>
</evidence>
<keyword evidence="1" id="KW-0489">Methyltransferase</keyword>
<dbReference type="InterPro" id="IPR050602">
    <property type="entry name" value="Malonyl-ACP_OMT"/>
</dbReference>
<dbReference type="WBParaSite" id="ECPE_0000575601-mRNA-1">
    <property type="protein sequence ID" value="ECPE_0000575601-mRNA-1"/>
    <property type="gene ID" value="ECPE_0000575601"/>
</dbReference>
<evidence type="ECO:0000256" key="2">
    <source>
        <dbReference type="ARBA" id="ARBA00022679"/>
    </source>
</evidence>
<dbReference type="EMBL" id="UZAN01042618">
    <property type="protein sequence ID" value="VDP76421.1"/>
    <property type="molecule type" value="Genomic_DNA"/>
</dbReference>
<evidence type="ECO:0000313" key="7">
    <source>
        <dbReference type="EMBL" id="VDP76421.1"/>
    </source>
</evidence>
<dbReference type="GO" id="GO:0008757">
    <property type="term" value="F:S-adenosylmethionine-dependent methyltransferase activity"/>
    <property type="evidence" value="ECO:0007669"/>
    <property type="project" value="InterPro"/>
</dbReference>
<reference evidence="9" key="1">
    <citation type="submission" date="2016-06" db="UniProtKB">
        <authorList>
            <consortium name="WormBaseParasite"/>
        </authorList>
    </citation>
    <scope>IDENTIFICATION</scope>
</reference>
<dbReference type="SUPFAM" id="SSF53335">
    <property type="entry name" value="S-adenosyl-L-methionine-dependent methyltransferases"/>
    <property type="match status" value="1"/>
</dbReference>
<protein>
    <recommendedName>
        <fullName evidence="3">Arginine-hydroxylase NDUFAF5, mitochondrial</fullName>
    </recommendedName>
    <alternativeName>
        <fullName evidence="4">NADH dehydrogenase [ubiquinone] 1 alpha subcomplex assembly factor 5</fullName>
    </alternativeName>
    <alternativeName>
        <fullName evidence="5">Putative methyltransferase NDUFAF5</fullName>
    </alternativeName>
</protein>
<dbReference type="PANTHER" id="PTHR13090:SF1">
    <property type="entry name" value="ARGININE-HYDROXYLASE NDUFAF5, MITOCHONDRIAL"/>
    <property type="match status" value="1"/>
</dbReference>
<evidence type="ECO:0000256" key="1">
    <source>
        <dbReference type="ARBA" id="ARBA00022603"/>
    </source>
</evidence>
<evidence type="ECO:0000313" key="9">
    <source>
        <dbReference type="WBParaSite" id="ECPE_0000575601-mRNA-1"/>
    </source>
</evidence>
<dbReference type="CDD" id="cd02440">
    <property type="entry name" value="AdoMet_MTases"/>
    <property type="match status" value="1"/>
</dbReference>
<sequence length="320" mass="35977">MYVFDRKTKLLQRNRSADLPDPHTYDYVKEEIAYRLADRVSDISRKFVIGVDLGCGRGHLSKYISSESVNVLFQCDSALRVLKQAPPSSDVLTSNVNVDEESLPFRPGSVDLMLSCLSLHWVNDLPGVLKKILYCLKNDGCFLGVMSASDTLFELRLSLQLAELDRLGGFSPHISPFTDNVDMGDLLHRAGFNLITLDVEEFVIHYPNMFCLMDDLRNMGESNAALNRPLHMHRDVLLAASAIYDERFGTTRQDGEPGERCIPATYRLLYFIGWKPDPSQPKPLPRGSAKYSLKDIGKIDQIAKEFEAEMAASGKKEKPN</sequence>
<evidence type="ECO:0000313" key="8">
    <source>
        <dbReference type="Proteomes" id="UP000272942"/>
    </source>
</evidence>
<dbReference type="AlphaFoldDB" id="A0A183AFK8"/>
<dbReference type="Gene3D" id="3.40.50.150">
    <property type="entry name" value="Vaccinia Virus protein VP39"/>
    <property type="match status" value="1"/>
</dbReference>
<evidence type="ECO:0000256" key="4">
    <source>
        <dbReference type="ARBA" id="ARBA00041833"/>
    </source>
</evidence>
<dbReference type="InterPro" id="IPR029063">
    <property type="entry name" value="SAM-dependent_MTases_sf"/>
</dbReference>
<proteinExistence type="predicted"/>
<accession>A0A183AFK8</accession>
<keyword evidence="2" id="KW-0808">Transferase</keyword>
<evidence type="ECO:0000259" key="6">
    <source>
        <dbReference type="Pfam" id="PF08241"/>
    </source>
</evidence>
<gene>
    <name evidence="7" type="ORF">ECPE_LOCUS5743</name>
</gene>
<reference evidence="7 8" key="2">
    <citation type="submission" date="2018-11" db="EMBL/GenBank/DDBJ databases">
        <authorList>
            <consortium name="Pathogen Informatics"/>
        </authorList>
    </citation>
    <scope>NUCLEOTIDE SEQUENCE [LARGE SCALE GENOMIC DNA]</scope>
    <source>
        <strain evidence="7 8">Egypt</strain>
    </source>
</reference>
<name>A0A183AFK8_9TREM</name>
<dbReference type="GO" id="GO:0005739">
    <property type="term" value="C:mitochondrion"/>
    <property type="evidence" value="ECO:0007669"/>
    <property type="project" value="TreeGrafter"/>
</dbReference>
<dbReference type="Proteomes" id="UP000272942">
    <property type="component" value="Unassembled WGS sequence"/>
</dbReference>